<sequence length="2735" mass="313711">MDDVRFEWMRDKVYFALGISEPEVFEELINRDEGEFERALAKFLNETPDEGRSAAIFYKREMEEDIEVEIEVEPSEAGGSLMQEVEGGNETPHESAIPTPVVETVETPTEEKQKTGKKKKKRGKKAASARTEDSSQHEMETPREPEPLPITEGGNGLTEEPEEKVVQLKIITQTIVKTYLYMCHGHIPEEVAVDDCVYFIRNTPGMVDLPNTIDEAHEILPQFFEYGILNGHSLVMLEQIITQSLPSRRIPDQHAKVCQSHIEDDSAIEGEVRLEVPDLDTDGDENELARNEELVHDIEEACLQWTRQISSALEFQLKKTPQGKGPLPEIDFWRERNSALSALNEQLKLPNVRRMLSILSCKDALGDHAILQNFELHCSELSKYHVEAKDNVRFLSTLERHFKNVTHGAGFQIVLDTIPSMMNALRMVWIISRHYNNDDRMVPLMERIAWQLAERGHPPSNQGQDSEAKKTLELWKECYFEVRAKIEASGRDARWEFDRKRLFERTDYMATICQDIYNVAEVLEEFYNIFGPELKSVTGDPQRIEEVLKRVDGLVDPIQKVDFEPFSLKHQLQWKKHMDWFNKEVSAIEDEAKHFINESFKTLRSAEGAFDLLLKFRHIRSREAINTQMMKKFNDILLQYGKEARNKYLGVARQMKEYEDKKYDHWQEHVTAILPGLLKRNLLTKPDVIPIKGEVQGQDGKINLSNESKYVVDFASELAEIITETKYMEQLGFSIPELARNVALQEDKYIRWNDGLKHMLSRYHTVVATLSNAETQLLDEHLQDLSRTLKPGHKRLNWNSLGISDYVSKCEQAISKFESLLNQIQKNAKDIDARLKSIEGANLFKGPPPLLNGEILPSCKEYFERIEQERIHTFEVLARKYRAIGPLLTKMEGLVAHTNSGKSTRLHSYYAYWENKVYHTLRNLMITNLTRFNQNLAGMKPMFQVEAMLSAPEILLAPAATEVYKLCMQSVRDCVEGTKNFVRWMNGTCIETPPQNVEGEDEPIIFSFFSDISVDPFIIEFVNTSSNYMQKTLTNLTKYLSRWKRYRPLWKLDKTIMLEKFAAKNPTCVAFDDMLQFYSKLANEVDSQPKVRDEDSIRLHMTMLADTVRDHAKKWVNSLGTLLQEAAKTDLFGLQTELQTMSENLKRSPDTLEDLKFVLKAIADIKDMSLTVEMRIADIQERYRTIAMYNIPITDEEREACANIQQIWEDLFLESKYVDASLIVVKKKFTEITQTQIGGFSTELDKFHGRFKEEGPCAVGNDLDKGLLLLEQYKKELKQYETDRQELANAERLFDLPITMYPELVQVQKEMSGLEKIYDIYKEQKAAREEWAQTLWANLNVNHLVDGIEGYIKSLKKLPRDVKGTPTARMVEGRMKEFKDSIPLFVDLKNEALRERHWKELMQKTGKSFDMNPDTFTLENLFAMELHNYKDVIADIVTSASKELSIEKGIKEVTDVWEGMKFNVVKYMKGTQERGFILGAVDEVMQILDDNAMNLQSMSASRFVGPFLGQVQTWEKSLSLIGEVLEVWLVVQRKWMYLESIFIGGDIRSQLPEEAKKFDAIDKLFKKIMQETHGNPKIKDACHAQNRLQDLEMISTGLEKCQKSLNDYLDSKRNAFPRFFFISDDELLSILGSSEPTCVQEHMIKMFDNISSLKFQEGNNKETLATAMISAEGEAMDFRQSVAAEGRVEDWMTGVLEEMRKTNRLITKEAIFKYCQDISRVDWMYLYQGMVVLATNQVWWTWEVEDVFRMVRQGDKMAMKIYSKKMHSQIDNLVVQVRSPLSKNDRKKFNSVLIIDVHARDIIDGFVRDSILDAREFEWESQLRFYWDKEPDELNVRQCTGTFGYGYEYMGLNGRLVITPLTDRIYLTLTQVRTPGTLLNIPHSDTGKDSLKHFRIYFTLTQVRTTGTLLNIPHSDTGPVYVPRGAPAGPAGTGKTETTKDLAKALGLLCVVTNCGEGMDYMAVGKIFSGLAQCGAWGCFDEFNRIDVSVLSVISSQIQTIRNALVHKLKKFQVLAKKMTVLYKLAKEQLSKQYHYDFGLRALKSVLVMAGELKRGSADLEEDVVLMRALRDMNLPKLCSRTCLYSSASYPISSPDWIVPGCDILTSTTQWSRPYRIKPMFPWITRLAQCDAAVLTGDIVEVDKVVQMYETMLTRHTTMVVGPTGGGKTVVINTLAQAQTRLGTHTKIYIMNPKAMSVIELYGILDPATRDWTDGLLSNIFREINRPTDKNERKYILFDGDVDALWVENMNSVMDDNRLLTLANGERIRLQKHCALLFEVSDLQYASPATVSRCGMVFVDPKNLGYLPYWQKWVNGRSNKNEHTELSRLFEKYVPGVLDMVIEGIVDGKQGEKMKTIVPQTALNLVVQLSRMLEALLNKENLDISLLECFFLESLYCSIGASLLEDGRVKFDDYIKSVACMPLVTDENQRAGPGNSRSTGYLWVPWSEHVPKYIHDPDKRFNEILVPTKDTVRNTWLLDQMVKIKQPILFVGDSGTSKTATIQDFLRNINQEAHLILAINFSSRTTSMDVQRNLEANVEKRTKDTYGPPPGKRLLVFMDDMNMPQVDEYGTQQPIALLKLLLEKGGMYDRGKDLILKYIRDIGFLASMGKAGGGRNEVDPRPIESLPGSPPHHPRQVPKGRGVLPSLAQRVLEGFYDRLINAEDKVHVQQLIKTVLEDHFKDDTEEVLREPVLFGDYRTALDEGEPRLYEDIQDYDACKALFQEILEEYKTATLR</sequence>
<keyword evidence="4" id="KW-0677">Repeat</keyword>
<reference evidence="16 17" key="1">
    <citation type="journal article" date="2017" name="PLoS Biol.">
        <title>The sea cucumber genome provides insights into morphological evolution and visceral regeneration.</title>
        <authorList>
            <person name="Zhang X."/>
            <person name="Sun L."/>
            <person name="Yuan J."/>
            <person name="Sun Y."/>
            <person name="Gao Y."/>
            <person name="Zhang L."/>
            <person name="Li S."/>
            <person name="Dai H."/>
            <person name="Hamel J.F."/>
            <person name="Liu C."/>
            <person name="Yu Y."/>
            <person name="Liu S."/>
            <person name="Lin W."/>
            <person name="Guo K."/>
            <person name="Jin S."/>
            <person name="Xu P."/>
            <person name="Storey K.B."/>
            <person name="Huan P."/>
            <person name="Zhang T."/>
            <person name="Zhou Y."/>
            <person name="Zhang J."/>
            <person name="Lin C."/>
            <person name="Li X."/>
            <person name="Xing L."/>
            <person name="Huo D."/>
            <person name="Sun M."/>
            <person name="Wang L."/>
            <person name="Mercier A."/>
            <person name="Li F."/>
            <person name="Yang H."/>
            <person name="Xiang J."/>
        </authorList>
    </citation>
    <scope>NUCLEOTIDE SEQUENCE [LARGE SCALE GENOMIC DNA]</scope>
    <source>
        <strain evidence="16">Shaxun</strain>
        <tissue evidence="16">Muscle</tissue>
    </source>
</reference>
<evidence type="ECO:0000256" key="9">
    <source>
        <dbReference type="ARBA" id="ARBA00023069"/>
    </source>
</evidence>
<feature type="domain" description="AAA+ ATPase" evidence="15">
    <location>
        <begin position="1924"/>
        <end position="2079"/>
    </location>
</feature>
<dbReference type="SUPFAM" id="SSF52540">
    <property type="entry name" value="P-loop containing nucleoside triphosphate hydrolases"/>
    <property type="match status" value="3"/>
</dbReference>
<dbReference type="GO" id="GO:0016887">
    <property type="term" value="F:ATP hydrolysis activity"/>
    <property type="evidence" value="ECO:0007669"/>
    <property type="project" value="InterPro"/>
</dbReference>
<dbReference type="InterPro" id="IPR027417">
    <property type="entry name" value="P-loop_NTPase"/>
</dbReference>
<feature type="compositionally biased region" description="Basic residues" evidence="14">
    <location>
        <begin position="115"/>
        <end position="127"/>
    </location>
</feature>
<dbReference type="InterPro" id="IPR003593">
    <property type="entry name" value="AAA+_ATPase"/>
</dbReference>
<organism evidence="16 17">
    <name type="scientific">Stichopus japonicus</name>
    <name type="common">Sea cucumber</name>
    <dbReference type="NCBI Taxonomy" id="307972"/>
    <lineage>
        <taxon>Eukaryota</taxon>
        <taxon>Metazoa</taxon>
        <taxon>Echinodermata</taxon>
        <taxon>Eleutherozoa</taxon>
        <taxon>Echinozoa</taxon>
        <taxon>Holothuroidea</taxon>
        <taxon>Aspidochirotacea</taxon>
        <taxon>Aspidochirotida</taxon>
        <taxon>Stichopodidae</taxon>
        <taxon>Apostichopus</taxon>
    </lineage>
</organism>
<evidence type="ECO:0000256" key="8">
    <source>
        <dbReference type="ARBA" id="ARBA00023054"/>
    </source>
</evidence>
<dbReference type="InterPro" id="IPR026983">
    <property type="entry name" value="DHC"/>
</dbReference>
<evidence type="ECO:0000259" key="15">
    <source>
        <dbReference type="SMART" id="SM00382"/>
    </source>
</evidence>
<evidence type="ECO:0000256" key="5">
    <source>
        <dbReference type="ARBA" id="ARBA00022741"/>
    </source>
</evidence>
<dbReference type="InterPro" id="IPR056759">
    <property type="entry name" value="DYH2-5-8_CC"/>
</dbReference>
<dbReference type="EMBL" id="MRZV01000518">
    <property type="protein sequence ID" value="PIK48528.1"/>
    <property type="molecule type" value="Genomic_DNA"/>
</dbReference>
<dbReference type="GO" id="GO:0005874">
    <property type="term" value="C:microtubule"/>
    <property type="evidence" value="ECO:0007669"/>
    <property type="project" value="UniProtKB-KW"/>
</dbReference>
<dbReference type="Gene3D" id="1.20.140.100">
    <property type="entry name" value="Dynein heavy chain, N-terminal domain 2"/>
    <property type="match status" value="1"/>
</dbReference>
<feature type="region of interest" description="Disordered" evidence="14">
    <location>
        <begin position="2611"/>
        <end position="2641"/>
    </location>
</feature>
<dbReference type="PANTHER" id="PTHR22878">
    <property type="entry name" value="DYNEIN HEAVY CHAIN 6, AXONEMAL-LIKE-RELATED"/>
    <property type="match status" value="1"/>
</dbReference>
<dbReference type="Pfam" id="PF25007">
    <property type="entry name" value="DYH2-5-8_CC"/>
    <property type="match status" value="1"/>
</dbReference>
<keyword evidence="5" id="KW-0547">Nucleotide-binding</keyword>
<keyword evidence="3" id="KW-0493">Microtubule</keyword>
<dbReference type="FunFam" id="3.20.180.20:FF:000001">
    <property type="entry name" value="Dynein axonemal heavy chain 5"/>
    <property type="match status" value="1"/>
</dbReference>
<feature type="region of interest" description="Disordered" evidence="14">
    <location>
        <begin position="75"/>
        <end position="162"/>
    </location>
</feature>
<dbReference type="Pfam" id="PF12774">
    <property type="entry name" value="AAA_6"/>
    <property type="match status" value="2"/>
</dbReference>
<comment type="subcellular location">
    <subcellularLocation>
        <location evidence="1">Cytoplasm</location>
        <location evidence="1">Cytoskeleton</location>
        <location evidence="1">Cilium axoneme</location>
    </subcellularLocation>
</comment>
<keyword evidence="17" id="KW-1185">Reference proteome</keyword>
<keyword evidence="10" id="KW-0505">Motor protein</keyword>
<keyword evidence="7" id="KW-0243">Dynein</keyword>
<dbReference type="Gene3D" id="1.10.287.2620">
    <property type="match status" value="1"/>
</dbReference>
<evidence type="ECO:0000256" key="4">
    <source>
        <dbReference type="ARBA" id="ARBA00022737"/>
    </source>
</evidence>
<evidence type="ECO:0000256" key="11">
    <source>
        <dbReference type="ARBA" id="ARBA00023212"/>
    </source>
</evidence>
<dbReference type="InterPro" id="IPR041466">
    <property type="entry name" value="Dynein_AAA5_ext"/>
</dbReference>
<dbReference type="GO" id="GO:0005930">
    <property type="term" value="C:axoneme"/>
    <property type="evidence" value="ECO:0007669"/>
    <property type="project" value="UniProtKB-SubCell"/>
</dbReference>
<dbReference type="FunFam" id="1.10.287.2620:FF:000002">
    <property type="entry name" value="Dynein heavy chain 2, axonemal"/>
    <property type="match status" value="1"/>
</dbReference>
<dbReference type="PANTHER" id="PTHR22878:SF63">
    <property type="entry name" value="DYNEIN AXONEMAL HEAVY CHAIN 10"/>
    <property type="match status" value="1"/>
</dbReference>
<dbReference type="GO" id="GO:0007018">
    <property type="term" value="P:microtubule-based movement"/>
    <property type="evidence" value="ECO:0007669"/>
    <property type="project" value="InterPro"/>
</dbReference>
<feature type="compositionally biased region" description="Basic and acidic residues" evidence="14">
    <location>
        <begin position="130"/>
        <end position="146"/>
    </location>
</feature>
<accession>A0A2G8KKP8</accession>
<dbReference type="InterPro" id="IPR042222">
    <property type="entry name" value="Dynein_2_N"/>
</dbReference>
<feature type="coiled-coil region" evidence="13">
    <location>
        <begin position="807"/>
        <end position="841"/>
    </location>
</feature>
<dbReference type="FunFam" id="1.20.140.100:FF:000013">
    <property type="entry name" value="Dynein heavy chain 10, axonemal"/>
    <property type="match status" value="1"/>
</dbReference>
<dbReference type="Pfam" id="PF08393">
    <property type="entry name" value="DHC_N2"/>
    <property type="match status" value="1"/>
</dbReference>
<keyword evidence="8 13" id="KW-0175">Coiled coil</keyword>
<keyword evidence="2" id="KW-0963">Cytoplasm</keyword>
<dbReference type="Gene3D" id="1.20.920.30">
    <property type="match status" value="1"/>
</dbReference>
<keyword evidence="6" id="KW-0067">ATP-binding</keyword>
<dbReference type="GO" id="GO:0005524">
    <property type="term" value="F:ATP binding"/>
    <property type="evidence" value="ECO:0007669"/>
    <property type="project" value="UniProtKB-KW"/>
</dbReference>
<dbReference type="InterPro" id="IPR013594">
    <property type="entry name" value="Dynein_heavy_tail"/>
</dbReference>
<keyword evidence="11" id="KW-0206">Cytoskeleton</keyword>
<evidence type="ECO:0000256" key="2">
    <source>
        <dbReference type="ARBA" id="ARBA00022490"/>
    </source>
</evidence>
<evidence type="ECO:0000313" key="17">
    <source>
        <dbReference type="Proteomes" id="UP000230750"/>
    </source>
</evidence>
<dbReference type="GO" id="GO:0051959">
    <property type="term" value="F:dynein light intermediate chain binding"/>
    <property type="evidence" value="ECO:0007669"/>
    <property type="project" value="InterPro"/>
</dbReference>
<dbReference type="Pfam" id="PF17852">
    <property type="entry name" value="Dynein_AAA_lid"/>
    <property type="match status" value="1"/>
</dbReference>
<evidence type="ECO:0000256" key="12">
    <source>
        <dbReference type="ARBA" id="ARBA00023273"/>
    </source>
</evidence>
<dbReference type="InterPro" id="IPR035699">
    <property type="entry name" value="AAA_6"/>
</dbReference>
<dbReference type="Proteomes" id="UP000230750">
    <property type="component" value="Unassembled WGS sequence"/>
</dbReference>
<feature type="domain" description="AAA+ ATPase" evidence="15">
    <location>
        <begin position="2154"/>
        <end position="2290"/>
    </location>
</feature>
<keyword evidence="9" id="KW-0969">Cilium</keyword>
<feature type="domain" description="AAA+ ATPase" evidence="15">
    <location>
        <begin position="2484"/>
        <end position="2698"/>
    </location>
</feature>
<dbReference type="Gene3D" id="3.20.180.20">
    <property type="entry name" value="Dynein heavy chain, N-terminal domain 2"/>
    <property type="match status" value="1"/>
</dbReference>
<gene>
    <name evidence="16" type="ORF">BSL78_14630</name>
</gene>
<evidence type="ECO:0000256" key="7">
    <source>
        <dbReference type="ARBA" id="ARBA00023017"/>
    </source>
</evidence>
<dbReference type="FunFam" id="3.40.50.300:FF:001855">
    <property type="entry name" value="Dynein axonemal heavy chain 10"/>
    <property type="match status" value="1"/>
</dbReference>
<name>A0A2G8KKP8_STIJA</name>
<proteinExistence type="predicted"/>
<feature type="compositionally biased region" description="Low complexity" evidence="14">
    <location>
        <begin position="98"/>
        <end position="107"/>
    </location>
</feature>
<dbReference type="Pfam" id="PF07728">
    <property type="entry name" value="AAA_5"/>
    <property type="match status" value="1"/>
</dbReference>
<dbReference type="SMART" id="SM00382">
    <property type="entry name" value="AAA"/>
    <property type="match status" value="3"/>
</dbReference>
<dbReference type="GO" id="GO:0030286">
    <property type="term" value="C:dynein complex"/>
    <property type="evidence" value="ECO:0007669"/>
    <property type="project" value="UniProtKB-KW"/>
</dbReference>
<protein>
    <submittedName>
        <fullName evidence="16">Putative dynein heavy chain 10, axonemal isoform X3</fullName>
    </submittedName>
</protein>
<evidence type="ECO:0000256" key="14">
    <source>
        <dbReference type="SAM" id="MobiDB-lite"/>
    </source>
</evidence>
<evidence type="ECO:0000313" key="16">
    <source>
        <dbReference type="EMBL" id="PIK48528.1"/>
    </source>
</evidence>
<evidence type="ECO:0000256" key="10">
    <source>
        <dbReference type="ARBA" id="ARBA00023175"/>
    </source>
</evidence>
<comment type="caution">
    <text evidence="16">The sequence shown here is derived from an EMBL/GenBank/DDBJ whole genome shotgun (WGS) entry which is preliminary data.</text>
</comment>
<evidence type="ECO:0000256" key="1">
    <source>
        <dbReference type="ARBA" id="ARBA00004430"/>
    </source>
</evidence>
<dbReference type="STRING" id="307972.A0A2G8KKP8"/>
<evidence type="ECO:0000256" key="6">
    <source>
        <dbReference type="ARBA" id="ARBA00022840"/>
    </source>
</evidence>
<dbReference type="InterPro" id="IPR011704">
    <property type="entry name" value="ATPase_dyneun-rel_AAA"/>
</dbReference>
<dbReference type="Gene3D" id="3.40.50.300">
    <property type="entry name" value="P-loop containing nucleotide triphosphate hydrolases"/>
    <property type="match status" value="3"/>
</dbReference>
<dbReference type="InterPro" id="IPR013602">
    <property type="entry name" value="Dynein_heavy_linker"/>
</dbReference>
<dbReference type="Pfam" id="PF08385">
    <property type="entry name" value="DHC_N1"/>
    <property type="match status" value="1"/>
</dbReference>
<dbReference type="Pfam" id="PF12775">
    <property type="entry name" value="AAA_7"/>
    <property type="match status" value="1"/>
</dbReference>
<evidence type="ECO:0000256" key="3">
    <source>
        <dbReference type="ARBA" id="ARBA00022701"/>
    </source>
</evidence>
<dbReference type="InterPro" id="IPR042228">
    <property type="entry name" value="Dynein_linker_3"/>
</dbReference>
<keyword evidence="12" id="KW-0966">Cell projection</keyword>
<feature type="coiled-coil region" evidence="13">
    <location>
        <begin position="1263"/>
        <end position="1324"/>
    </location>
</feature>
<dbReference type="OrthoDB" id="10251809at2759"/>
<evidence type="ECO:0000256" key="13">
    <source>
        <dbReference type="SAM" id="Coils"/>
    </source>
</evidence>
<dbReference type="FunFam" id="1.20.58.1120:FF:000008">
    <property type="entry name" value="Dynein heavy chain 10, axonemal"/>
    <property type="match status" value="1"/>
</dbReference>
<dbReference type="Gene3D" id="1.20.58.1120">
    <property type="match status" value="1"/>
</dbReference>
<dbReference type="GO" id="GO:0045505">
    <property type="term" value="F:dynein intermediate chain binding"/>
    <property type="evidence" value="ECO:0007669"/>
    <property type="project" value="InterPro"/>
</dbReference>